<reference evidence="7" key="1">
    <citation type="submission" date="2022-10" db="EMBL/GenBank/DDBJ databases">
        <title>The WGS of Solirubrobacter phytolaccae KCTC 29190.</title>
        <authorList>
            <person name="Jiang Z."/>
        </authorList>
    </citation>
    <scope>NUCLEOTIDE SEQUENCE</scope>
    <source>
        <strain evidence="7">KCTC 29190</strain>
    </source>
</reference>
<feature type="transmembrane region" description="Helical" evidence="6">
    <location>
        <begin position="280"/>
        <end position="302"/>
    </location>
</feature>
<evidence type="ECO:0000256" key="6">
    <source>
        <dbReference type="SAM" id="Phobius"/>
    </source>
</evidence>
<dbReference type="SUPFAM" id="SSF103473">
    <property type="entry name" value="MFS general substrate transporter"/>
    <property type="match status" value="1"/>
</dbReference>
<evidence type="ECO:0000313" key="8">
    <source>
        <dbReference type="Proteomes" id="UP001147653"/>
    </source>
</evidence>
<dbReference type="PANTHER" id="PTHR23513:SF6">
    <property type="entry name" value="MAJOR FACILITATOR SUPERFAMILY ASSOCIATED DOMAIN-CONTAINING PROTEIN"/>
    <property type="match status" value="1"/>
</dbReference>
<dbReference type="InterPro" id="IPR011701">
    <property type="entry name" value="MFS"/>
</dbReference>
<evidence type="ECO:0000256" key="2">
    <source>
        <dbReference type="ARBA" id="ARBA00022475"/>
    </source>
</evidence>
<evidence type="ECO:0000256" key="3">
    <source>
        <dbReference type="ARBA" id="ARBA00022692"/>
    </source>
</evidence>
<feature type="transmembrane region" description="Helical" evidence="6">
    <location>
        <begin position="47"/>
        <end position="66"/>
    </location>
</feature>
<name>A0A9X3SCB7_9ACTN</name>
<feature type="transmembrane region" description="Helical" evidence="6">
    <location>
        <begin position="337"/>
        <end position="361"/>
    </location>
</feature>
<dbReference type="Gene3D" id="1.20.1250.20">
    <property type="entry name" value="MFS general substrate transporter like domains"/>
    <property type="match status" value="1"/>
</dbReference>
<evidence type="ECO:0000256" key="4">
    <source>
        <dbReference type="ARBA" id="ARBA00022989"/>
    </source>
</evidence>
<evidence type="ECO:0000256" key="5">
    <source>
        <dbReference type="ARBA" id="ARBA00023136"/>
    </source>
</evidence>
<dbReference type="CDD" id="cd06173">
    <property type="entry name" value="MFS_MefA_like"/>
    <property type="match status" value="1"/>
</dbReference>
<keyword evidence="2" id="KW-1003">Cell membrane</keyword>
<feature type="transmembrane region" description="Helical" evidence="6">
    <location>
        <begin position="73"/>
        <end position="92"/>
    </location>
</feature>
<feature type="transmembrane region" description="Helical" evidence="6">
    <location>
        <begin position="249"/>
        <end position="268"/>
    </location>
</feature>
<feature type="transmembrane region" description="Helical" evidence="6">
    <location>
        <begin position="12"/>
        <end position="35"/>
    </location>
</feature>
<proteinExistence type="predicted"/>
<keyword evidence="3 6" id="KW-0812">Transmembrane</keyword>
<dbReference type="RefSeq" id="WP_270028915.1">
    <property type="nucleotide sequence ID" value="NZ_JAPDDP010000076.1"/>
</dbReference>
<dbReference type="AlphaFoldDB" id="A0A9X3SCB7"/>
<feature type="transmembrane region" description="Helical" evidence="6">
    <location>
        <begin position="218"/>
        <end position="237"/>
    </location>
</feature>
<feature type="transmembrane region" description="Helical" evidence="6">
    <location>
        <begin position="367"/>
        <end position="385"/>
    </location>
</feature>
<accession>A0A9X3SCB7</accession>
<organism evidence="7 8">
    <name type="scientific">Solirubrobacter phytolaccae</name>
    <dbReference type="NCBI Taxonomy" id="1404360"/>
    <lineage>
        <taxon>Bacteria</taxon>
        <taxon>Bacillati</taxon>
        <taxon>Actinomycetota</taxon>
        <taxon>Thermoleophilia</taxon>
        <taxon>Solirubrobacterales</taxon>
        <taxon>Solirubrobacteraceae</taxon>
        <taxon>Solirubrobacter</taxon>
    </lineage>
</organism>
<dbReference type="InterPro" id="IPR036259">
    <property type="entry name" value="MFS_trans_sf"/>
</dbReference>
<comment type="caution">
    <text evidence="7">The sequence shown here is derived from an EMBL/GenBank/DDBJ whole genome shotgun (WGS) entry which is preliminary data.</text>
</comment>
<keyword evidence="4 6" id="KW-1133">Transmembrane helix</keyword>
<protein>
    <submittedName>
        <fullName evidence="7">MFS transporter</fullName>
    </submittedName>
</protein>
<dbReference type="Proteomes" id="UP001147653">
    <property type="component" value="Unassembled WGS sequence"/>
</dbReference>
<keyword evidence="5 6" id="KW-0472">Membrane</keyword>
<gene>
    <name evidence="7" type="ORF">OJ997_29420</name>
</gene>
<evidence type="ECO:0000256" key="1">
    <source>
        <dbReference type="ARBA" id="ARBA00004651"/>
    </source>
</evidence>
<dbReference type="GO" id="GO:0005886">
    <property type="term" value="C:plasma membrane"/>
    <property type="evidence" value="ECO:0007669"/>
    <property type="project" value="UniProtKB-SubCell"/>
</dbReference>
<dbReference type="PANTHER" id="PTHR23513">
    <property type="entry name" value="INTEGRAL MEMBRANE EFFLUX PROTEIN-RELATED"/>
    <property type="match status" value="1"/>
</dbReference>
<feature type="transmembrane region" description="Helical" evidence="6">
    <location>
        <begin position="308"/>
        <end position="325"/>
    </location>
</feature>
<dbReference type="GO" id="GO:0022857">
    <property type="term" value="F:transmembrane transporter activity"/>
    <property type="evidence" value="ECO:0007669"/>
    <property type="project" value="InterPro"/>
</dbReference>
<dbReference type="EMBL" id="JAPDDP010000076">
    <property type="protein sequence ID" value="MDA0184461.1"/>
    <property type="molecule type" value="Genomic_DNA"/>
</dbReference>
<sequence>MRRLLAHRDARLFLIGQSLSLLGDTALWLALGLWVKELTGSSSAAGLVFLCIVAPGLLSPLGGLLVDRMRRRTLLIVVNPLTALAVLPLLLVKDASDVWLIYVVATLYGTSYVVLAAGQSALLTTLLPADLLPSANATLQTVREGLRFVAPVAGAGLYTVAGGGAVAILDATTFLLATGALLALKLREPRPQPDPTHWVRATAAGARHIGGVPELKRLVLGSALCMLVIGFGETVIFELPRALGKPDSFYGVLMAIGGIGAITGALTATRVMARRGETALTALGITIFAIGCLLMMDSYAAVILTGKVLFNFGIPWMFIGMVTLLQRSTPGPLQGRAFAASEFALGLPQTLGIALGAGLVALLDYRLLLLVQAAVTGATGVYLLIRMRGSWRPWSMISTTSWSMLTARRAHTRGRSWPRWRRSGPRR</sequence>
<comment type="subcellular location">
    <subcellularLocation>
        <location evidence="1">Cell membrane</location>
        <topology evidence="1">Multi-pass membrane protein</topology>
    </subcellularLocation>
</comment>
<dbReference type="Pfam" id="PF07690">
    <property type="entry name" value="MFS_1"/>
    <property type="match status" value="2"/>
</dbReference>
<keyword evidence="8" id="KW-1185">Reference proteome</keyword>
<feature type="transmembrane region" description="Helical" evidence="6">
    <location>
        <begin position="98"/>
        <end position="117"/>
    </location>
</feature>
<evidence type="ECO:0000313" key="7">
    <source>
        <dbReference type="EMBL" id="MDA0184461.1"/>
    </source>
</evidence>